<feature type="compositionally biased region" description="Basic and acidic residues" evidence="9">
    <location>
        <begin position="424"/>
        <end position="446"/>
    </location>
</feature>
<dbReference type="Pfam" id="PF01555">
    <property type="entry name" value="N6_N4_Mtase"/>
    <property type="match status" value="1"/>
</dbReference>
<dbReference type="InterPro" id="IPR001091">
    <property type="entry name" value="RM_Methyltransferase"/>
</dbReference>
<evidence type="ECO:0000256" key="6">
    <source>
        <dbReference type="ARBA" id="ARBA00022747"/>
    </source>
</evidence>
<dbReference type="GO" id="GO:0008170">
    <property type="term" value="F:N-methyltransferase activity"/>
    <property type="evidence" value="ECO:0007669"/>
    <property type="project" value="InterPro"/>
</dbReference>
<dbReference type="EC" id="2.1.1.113" evidence="2"/>
<feature type="compositionally biased region" description="Basic residues" evidence="9">
    <location>
        <begin position="447"/>
        <end position="456"/>
    </location>
</feature>
<feature type="region of interest" description="Disordered" evidence="9">
    <location>
        <begin position="424"/>
        <end position="488"/>
    </location>
</feature>
<gene>
    <name evidence="11" type="ORF">IPN02_03095</name>
</gene>
<reference evidence="11 12" key="1">
    <citation type="submission" date="2020-10" db="EMBL/GenBank/DDBJ databases">
        <title>Connecting structure to function with the recovery of over 1000 high-quality activated sludge metagenome-assembled genomes encoding full-length rRNA genes using long-read sequencing.</title>
        <authorList>
            <person name="Singleton C.M."/>
            <person name="Petriglieri F."/>
            <person name="Kristensen J.M."/>
            <person name="Kirkegaard R.H."/>
            <person name="Michaelsen T.Y."/>
            <person name="Andersen M.H."/>
            <person name="Karst S.M."/>
            <person name="Dueholm M.S."/>
            <person name="Nielsen P.H."/>
            <person name="Albertsen M."/>
        </authorList>
    </citation>
    <scope>NUCLEOTIDE SEQUENCE [LARGE SCALE GENOMIC DNA]</scope>
    <source>
        <strain evidence="11">Lyne_18-Q3-R50-59_MAXAC.006</strain>
    </source>
</reference>
<dbReference type="PROSITE" id="PS00093">
    <property type="entry name" value="N4_MTASE"/>
    <property type="match status" value="1"/>
</dbReference>
<keyword evidence="5" id="KW-0949">S-adenosyl-L-methionine</keyword>
<evidence type="ECO:0000256" key="7">
    <source>
        <dbReference type="ARBA" id="ARBA00023125"/>
    </source>
</evidence>
<name>A0A936TEU1_9ACTN</name>
<evidence type="ECO:0000256" key="2">
    <source>
        <dbReference type="ARBA" id="ARBA00012185"/>
    </source>
</evidence>
<dbReference type="InterPro" id="IPR002941">
    <property type="entry name" value="DNA_methylase_N4/N6"/>
</dbReference>
<dbReference type="PANTHER" id="PTHR13370">
    <property type="entry name" value="RNA METHYLASE-RELATED"/>
    <property type="match status" value="1"/>
</dbReference>
<feature type="domain" description="DNA methylase N-4/N-6" evidence="10">
    <location>
        <begin position="66"/>
        <end position="295"/>
    </location>
</feature>
<dbReference type="InterPro" id="IPR029063">
    <property type="entry name" value="SAM-dependent_MTases_sf"/>
</dbReference>
<feature type="compositionally biased region" description="Pro residues" evidence="9">
    <location>
        <begin position="307"/>
        <end position="316"/>
    </location>
</feature>
<dbReference type="GO" id="GO:0032259">
    <property type="term" value="P:methylation"/>
    <property type="evidence" value="ECO:0007669"/>
    <property type="project" value="UniProtKB-KW"/>
</dbReference>
<proteinExistence type="inferred from homology"/>
<dbReference type="GO" id="GO:0005737">
    <property type="term" value="C:cytoplasm"/>
    <property type="evidence" value="ECO:0007669"/>
    <property type="project" value="TreeGrafter"/>
</dbReference>
<dbReference type="EMBL" id="JADJZA010000001">
    <property type="protein sequence ID" value="MBK9295860.1"/>
    <property type="molecule type" value="Genomic_DNA"/>
</dbReference>
<keyword evidence="6" id="KW-0680">Restriction system</keyword>
<dbReference type="AlphaFoldDB" id="A0A936TEU1"/>
<evidence type="ECO:0000256" key="3">
    <source>
        <dbReference type="ARBA" id="ARBA00022603"/>
    </source>
</evidence>
<evidence type="ECO:0000313" key="11">
    <source>
        <dbReference type="EMBL" id="MBK9295860.1"/>
    </source>
</evidence>
<dbReference type="PANTHER" id="PTHR13370:SF3">
    <property type="entry name" value="TRNA (GUANINE(10)-N2)-METHYLTRANSFERASE HOMOLOG"/>
    <property type="match status" value="1"/>
</dbReference>
<evidence type="ECO:0000313" key="12">
    <source>
        <dbReference type="Proteomes" id="UP000727993"/>
    </source>
</evidence>
<evidence type="ECO:0000256" key="4">
    <source>
        <dbReference type="ARBA" id="ARBA00022679"/>
    </source>
</evidence>
<dbReference type="GO" id="GO:0009007">
    <property type="term" value="F:site-specific DNA-methyltransferase (adenine-specific) activity"/>
    <property type="evidence" value="ECO:0007669"/>
    <property type="project" value="TreeGrafter"/>
</dbReference>
<dbReference type="GO" id="GO:0003677">
    <property type="term" value="F:DNA binding"/>
    <property type="evidence" value="ECO:0007669"/>
    <property type="project" value="UniProtKB-KW"/>
</dbReference>
<comment type="catalytic activity">
    <reaction evidence="8">
        <text>a 2'-deoxycytidine in DNA + S-adenosyl-L-methionine = an N(4)-methyl-2'-deoxycytidine in DNA + S-adenosyl-L-homocysteine + H(+)</text>
        <dbReference type="Rhea" id="RHEA:16857"/>
        <dbReference type="Rhea" id="RHEA-COMP:11369"/>
        <dbReference type="Rhea" id="RHEA-COMP:13674"/>
        <dbReference type="ChEBI" id="CHEBI:15378"/>
        <dbReference type="ChEBI" id="CHEBI:57856"/>
        <dbReference type="ChEBI" id="CHEBI:59789"/>
        <dbReference type="ChEBI" id="CHEBI:85452"/>
        <dbReference type="ChEBI" id="CHEBI:137933"/>
        <dbReference type="EC" id="2.1.1.113"/>
    </reaction>
</comment>
<dbReference type="InterPro" id="IPR017985">
    <property type="entry name" value="MeTrfase_CN4_CS"/>
</dbReference>
<dbReference type="Proteomes" id="UP000727993">
    <property type="component" value="Unassembled WGS sequence"/>
</dbReference>
<keyword evidence="3" id="KW-0489">Methyltransferase</keyword>
<dbReference type="PRINTS" id="PR00508">
    <property type="entry name" value="S21N4MTFRASE"/>
</dbReference>
<protein>
    <recommendedName>
        <fullName evidence="2">site-specific DNA-methyltransferase (cytosine-N(4)-specific)</fullName>
        <ecNumber evidence="2">2.1.1.113</ecNumber>
    </recommendedName>
</protein>
<accession>A0A936TEU1</accession>
<evidence type="ECO:0000256" key="9">
    <source>
        <dbReference type="SAM" id="MobiDB-lite"/>
    </source>
</evidence>
<dbReference type="SUPFAM" id="SSF53335">
    <property type="entry name" value="S-adenosyl-L-methionine-dependent methyltransferases"/>
    <property type="match status" value="1"/>
</dbReference>
<evidence type="ECO:0000256" key="8">
    <source>
        <dbReference type="ARBA" id="ARBA00049120"/>
    </source>
</evidence>
<keyword evidence="7" id="KW-0238">DNA-binding</keyword>
<organism evidence="11 12">
    <name type="scientific">Candidatus Neomicrothrix subdominans</name>
    <dbReference type="NCBI Taxonomy" id="2954438"/>
    <lineage>
        <taxon>Bacteria</taxon>
        <taxon>Bacillati</taxon>
        <taxon>Actinomycetota</taxon>
        <taxon>Acidimicrobiia</taxon>
        <taxon>Acidimicrobiales</taxon>
        <taxon>Microthrixaceae</taxon>
        <taxon>Candidatus Neomicrothrix</taxon>
    </lineage>
</organism>
<comment type="caution">
    <text evidence="11">The sequence shown here is derived from an EMBL/GenBank/DDBJ whole genome shotgun (WGS) entry which is preliminary data.</text>
</comment>
<sequence>MKERRRTSTSNFGSGAREAHDASAFYERFSTPELSDDDTVLAPEPVAEPFVCGDARNMAQVTDGSVALVVTSPPYFAGKQYEEELERDGVPASYLEYLDMLRSVFAECVRTLEPGGRIAVNVANLGRKPYRSLSADVIGILSELGLLLRGELIWQKAEGATGSCAWGSFRSAANPVLRDITERVIVASKGRFSRARTASQREAEGLPFENTLMTEDFMALTLDVWNMPTESAKRVGHPAPFPVELPEQLIRLYTYKNDLVLDPFLGSGSTAVAAAALGRRYVGYDLDPAYVEIARSRVAELDGQATEPPPTSPPPKTATAPDDPAPDNFARRAGQEGKAAAKLAAEVLERAGFEVVATNKRIARAGVSISFVVADAAGDEWYVDVPGANTTHRGGLLRRDTVWKTLGPRTARGDAVDSVAAVDHQRAPTQERGRPGVAGRRAEGLLRRHRDARRGRSGPPGPVLRRRRRPRRSVGGVLDCTGADPAGLTDPTAQAVAASKTIASACQ</sequence>
<dbReference type="Gene3D" id="3.40.50.150">
    <property type="entry name" value="Vaccinia Virus protein VP39"/>
    <property type="match status" value="1"/>
</dbReference>
<keyword evidence="4" id="KW-0808">Transferase</keyword>
<feature type="region of interest" description="Disordered" evidence="9">
    <location>
        <begin position="302"/>
        <end position="336"/>
    </location>
</feature>
<comment type="similarity">
    <text evidence="1">Belongs to the N(4)/N(6)-methyltransferase family. N(4) subfamily.</text>
</comment>
<dbReference type="GO" id="GO:0015667">
    <property type="term" value="F:site-specific DNA-methyltransferase (cytosine-N4-specific) activity"/>
    <property type="evidence" value="ECO:0007669"/>
    <property type="project" value="UniProtKB-EC"/>
</dbReference>
<dbReference type="GO" id="GO:0009307">
    <property type="term" value="P:DNA restriction-modification system"/>
    <property type="evidence" value="ECO:0007669"/>
    <property type="project" value="UniProtKB-KW"/>
</dbReference>
<evidence type="ECO:0000256" key="5">
    <source>
        <dbReference type="ARBA" id="ARBA00022691"/>
    </source>
</evidence>
<evidence type="ECO:0000256" key="1">
    <source>
        <dbReference type="ARBA" id="ARBA00010203"/>
    </source>
</evidence>
<evidence type="ECO:0000259" key="10">
    <source>
        <dbReference type="Pfam" id="PF01555"/>
    </source>
</evidence>